<evidence type="ECO:0000259" key="7">
    <source>
        <dbReference type="Pfam" id="PF01061"/>
    </source>
</evidence>
<feature type="domain" description="ABC transporter family G" evidence="8">
    <location>
        <begin position="47"/>
        <end position="102"/>
    </location>
</feature>
<keyword evidence="4 6" id="KW-1133">Transmembrane helix</keyword>
<feature type="transmembrane region" description="Helical" evidence="6">
    <location>
        <begin position="254"/>
        <end position="278"/>
    </location>
</feature>
<comment type="subcellular location">
    <subcellularLocation>
        <location evidence="1">Membrane</location>
        <topology evidence="1">Multi-pass membrane protein</topology>
    </subcellularLocation>
</comment>
<proteinExistence type="predicted"/>
<feature type="transmembrane region" description="Helical" evidence="6">
    <location>
        <begin position="205"/>
        <end position="223"/>
    </location>
</feature>
<feature type="transmembrane region" description="Helical" evidence="6">
    <location>
        <begin position="370"/>
        <end position="392"/>
    </location>
</feature>
<feature type="domain" description="ABC-2 type transporter transmembrane" evidence="7">
    <location>
        <begin position="220"/>
        <end position="333"/>
    </location>
</feature>
<dbReference type="Pfam" id="PF19055">
    <property type="entry name" value="ABC2_membrane_7"/>
    <property type="match status" value="1"/>
</dbReference>
<keyword evidence="10" id="KW-1185">Reference proteome</keyword>
<feature type="transmembrane region" description="Helical" evidence="6">
    <location>
        <begin position="230"/>
        <end position="248"/>
    </location>
</feature>
<dbReference type="Pfam" id="PF01061">
    <property type="entry name" value="ABC2_membrane"/>
    <property type="match status" value="1"/>
</dbReference>
<evidence type="ECO:0000259" key="8">
    <source>
        <dbReference type="Pfam" id="PF19055"/>
    </source>
</evidence>
<evidence type="ECO:0000256" key="5">
    <source>
        <dbReference type="ARBA" id="ARBA00023136"/>
    </source>
</evidence>
<dbReference type="GO" id="GO:0140359">
    <property type="term" value="F:ABC-type transporter activity"/>
    <property type="evidence" value="ECO:0007669"/>
    <property type="project" value="InterPro"/>
</dbReference>
<evidence type="ECO:0000256" key="3">
    <source>
        <dbReference type="ARBA" id="ARBA00022692"/>
    </source>
</evidence>
<dbReference type="EMBL" id="KK102268">
    <property type="protein sequence ID" value="KIY98214.1"/>
    <property type="molecule type" value="Genomic_DNA"/>
</dbReference>
<dbReference type="InterPro" id="IPR043926">
    <property type="entry name" value="ABCG_dom"/>
</dbReference>
<dbReference type="InterPro" id="IPR050352">
    <property type="entry name" value="ABCG_transporters"/>
</dbReference>
<evidence type="ECO:0000256" key="1">
    <source>
        <dbReference type="ARBA" id="ARBA00004141"/>
    </source>
</evidence>
<accession>A0A0D2M3S7</accession>
<keyword evidence="5 6" id="KW-0472">Membrane</keyword>
<dbReference type="OrthoDB" id="66620at2759"/>
<protein>
    <submittedName>
        <fullName evidence="9">Uncharacterized protein</fullName>
    </submittedName>
</protein>
<dbReference type="InterPro" id="IPR013525">
    <property type="entry name" value="ABC2_TM"/>
</dbReference>
<sequence>MELLTRPVLLFLDEPTSGLDSTTALSLCRLLRGLADSGACTVIATLHQPQTKIFQLFEGLILLRGGAVVYQGPASEALAYFEDAGHKCPELTNPADFLMDVIMPNSGDMGGSTCSLDTKAAVLRHQLARDVSVVWREARPPVALREVVPWSRQFTVLLERSFKEKMRQRDVLLTQLAQSVAMAVLIGTVFLQIGTNQTSTTRRQPVLFFCVINQGMFGALQITAETLFQLPMPVIFSIIVYWLVGLQAVASKFIIFTCFMVLCSLSATSLALFVSAWCRTTDLSVTVLPLALEICRLFGGFFLPPASLPKYFVWLDALSYVKYSYEGVSLNELDGLVVTCTPSQLAPDGSCPITSGQQTIDKLGLGYINIWGAALALIGFIIVTRALAYVGVRKIKW</sequence>
<evidence type="ECO:0000313" key="10">
    <source>
        <dbReference type="Proteomes" id="UP000054498"/>
    </source>
</evidence>
<evidence type="ECO:0000256" key="4">
    <source>
        <dbReference type="ARBA" id="ARBA00022989"/>
    </source>
</evidence>
<dbReference type="GO" id="GO:0016020">
    <property type="term" value="C:membrane"/>
    <property type="evidence" value="ECO:0007669"/>
    <property type="project" value="UniProtKB-SubCell"/>
</dbReference>
<dbReference type="STRING" id="145388.A0A0D2M3S7"/>
<dbReference type="Proteomes" id="UP000054498">
    <property type="component" value="Unassembled WGS sequence"/>
</dbReference>
<dbReference type="SUPFAM" id="SSF52540">
    <property type="entry name" value="P-loop containing nucleoside triphosphate hydrolases"/>
    <property type="match status" value="1"/>
</dbReference>
<dbReference type="RefSeq" id="XP_013897234.1">
    <property type="nucleotide sequence ID" value="XM_014041780.1"/>
</dbReference>
<organism evidence="9 10">
    <name type="scientific">Monoraphidium neglectum</name>
    <dbReference type="NCBI Taxonomy" id="145388"/>
    <lineage>
        <taxon>Eukaryota</taxon>
        <taxon>Viridiplantae</taxon>
        <taxon>Chlorophyta</taxon>
        <taxon>core chlorophytes</taxon>
        <taxon>Chlorophyceae</taxon>
        <taxon>CS clade</taxon>
        <taxon>Sphaeropleales</taxon>
        <taxon>Selenastraceae</taxon>
        <taxon>Monoraphidium</taxon>
    </lineage>
</organism>
<evidence type="ECO:0000256" key="2">
    <source>
        <dbReference type="ARBA" id="ARBA00022448"/>
    </source>
</evidence>
<dbReference type="Gene3D" id="3.40.50.300">
    <property type="entry name" value="P-loop containing nucleotide triphosphate hydrolases"/>
    <property type="match status" value="1"/>
</dbReference>
<name>A0A0D2M3S7_9CHLO</name>
<dbReference type="InterPro" id="IPR027417">
    <property type="entry name" value="P-loop_NTPase"/>
</dbReference>
<dbReference type="AlphaFoldDB" id="A0A0D2M3S7"/>
<dbReference type="GeneID" id="25742623"/>
<dbReference type="PANTHER" id="PTHR48041:SF139">
    <property type="entry name" value="PROTEIN SCARLET"/>
    <property type="match status" value="1"/>
</dbReference>
<reference evidence="9 10" key="1">
    <citation type="journal article" date="2013" name="BMC Genomics">
        <title>Reconstruction of the lipid metabolism for the microalga Monoraphidium neglectum from its genome sequence reveals characteristics suitable for biofuel production.</title>
        <authorList>
            <person name="Bogen C."/>
            <person name="Al-Dilaimi A."/>
            <person name="Albersmeier A."/>
            <person name="Wichmann J."/>
            <person name="Grundmann M."/>
            <person name="Rupp O."/>
            <person name="Lauersen K.J."/>
            <person name="Blifernez-Klassen O."/>
            <person name="Kalinowski J."/>
            <person name="Goesmann A."/>
            <person name="Mussgnug J.H."/>
            <person name="Kruse O."/>
        </authorList>
    </citation>
    <scope>NUCLEOTIDE SEQUENCE [LARGE SCALE GENOMIC DNA]</scope>
    <source>
        <strain evidence="9 10">SAG 48.87</strain>
    </source>
</reference>
<dbReference type="PANTHER" id="PTHR48041">
    <property type="entry name" value="ABC TRANSPORTER G FAMILY MEMBER 28"/>
    <property type="match status" value="1"/>
</dbReference>
<feature type="transmembrane region" description="Helical" evidence="6">
    <location>
        <begin position="171"/>
        <end position="193"/>
    </location>
</feature>
<gene>
    <name evidence="9" type="ORF">MNEG_9748</name>
</gene>
<dbReference type="KEGG" id="mng:MNEG_9748"/>
<keyword evidence="3 6" id="KW-0812">Transmembrane</keyword>
<evidence type="ECO:0000313" key="9">
    <source>
        <dbReference type="EMBL" id="KIY98214.1"/>
    </source>
</evidence>
<evidence type="ECO:0000256" key="6">
    <source>
        <dbReference type="SAM" id="Phobius"/>
    </source>
</evidence>
<keyword evidence="2" id="KW-0813">Transport</keyword>